<dbReference type="SUPFAM" id="SSF55186">
    <property type="entry name" value="ThrRS/AlaRS common domain"/>
    <property type="match status" value="1"/>
</dbReference>
<comment type="similarity">
    <text evidence="1 13">Belongs to the class-II aminoacyl-tRNA synthetase family.</text>
</comment>
<sequence>MGIEIKLPDGSKKQYEKGVKPLDIAIDISEGLAKRALGAIVNDEYWDLRRPLETSCDFRLVLDKDSEAPVFFRHTMAHIMAQAVMRLYGEERVKLAIGPTIENGFYYDIDLDVRLTEEDLPRIEAEMEKIIKEDLPIERFELPVSEAINLMKKQSQPYKIELIEDLVRDYGTESVTFYRQGDFIDLCRGPHLPSTGKVKFFKLTSVSGAYWRGDEKNKMLQRIYGTAFSKKADLEEYLAKIEEAKKRDHRKLGPALGLFTINYDYAPGMPIFLPKGTDMLNELLKFSREKHIEDGYREVSTPQIMSDSLWRTSGHWDHYSENMYFTEKEEQQFAVKPMNCPGHILAYKSSPVSYRDLPMKIFEFGKVHRYERSGVLHGLFRVRGFVQDDAHIFCTREQIQQEVIGVINFVKKIYEPFDFQYRAELSTRPENSMGEIELWDIATEALRDSLEAKKMDFTVNEGDGAFYGPKIDYHIKDSLGREWQCATIQLDFMMPERFGIKYIGPDNNEYQPVMIHRAIFGSTERFMGILIEHYAGAFPTWLAPVQVKVIPIADRHTSYARSVVVSLRGKGFRAEVDDRQKSTNYKIREAQLNKVPYMLIVGDREMQNGQVSVRLRSEKDLGSIDLEDFIHKLTEEVKDRKGKSIFE</sequence>
<dbReference type="InterPro" id="IPR047246">
    <property type="entry name" value="ThrRS_anticodon"/>
</dbReference>
<dbReference type="Pfam" id="PF00587">
    <property type="entry name" value="tRNA-synt_2b"/>
    <property type="match status" value="1"/>
</dbReference>
<feature type="binding site" evidence="13">
    <location>
        <position position="391"/>
    </location>
    <ligand>
        <name>Zn(2+)</name>
        <dbReference type="ChEBI" id="CHEBI:29105"/>
        <note>catalytic</note>
    </ligand>
</feature>
<comment type="subunit">
    <text evidence="13">Homodimer.</text>
</comment>
<dbReference type="PROSITE" id="PS51880">
    <property type="entry name" value="TGS"/>
    <property type="match status" value="1"/>
</dbReference>
<evidence type="ECO:0000256" key="3">
    <source>
        <dbReference type="ARBA" id="ARBA00022555"/>
    </source>
</evidence>
<evidence type="ECO:0000259" key="15">
    <source>
        <dbReference type="PROSITE" id="PS51880"/>
    </source>
</evidence>
<dbReference type="Proteomes" id="UP000250796">
    <property type="component" value="Chromosome MESINF"/>
</dbReference>
<keyword evidence="8 13" id="KW-0067">ATP-binding</keyword>
<keyword evidence="9 13" id="KW-0694">RNA-binding</keyword>
<comment type="subcellular location">
    <subcellularLocation>
        <location evidence="13">Cytoplasm</location>
    </subcellularLocation>
</comment>
<keyword evidence="11 13" id="KW-0030">Aminoacyl-tRNA synthetase</keyword>
<dbReference type="CDD" id="cd00771">
    <property type="entry name" value="ThrRS_core"/>
    <property type="match status" value="1"/>
</dbReference>
<dbReference type="PANTHER" id="PTHR11451:SF44">
    <property type="entry name" value="THREONINE--TRNA LIGASE, CHLOROPLASTIC_MITOCHONDRIAL 2"/>
    <property type="match status" value="1"/>
</dbReference>
<accession>A0A7Z7PS59</accession>
<evidence type="ECO:0000256" key="12">
    <source>
        <dbReference type="ARBA" id="ARBA00049515"/>
    </source>
</evidence>
<dbReference type="PROSITE" id="PS50862">
    <property type="entry name" value="AA_TRNA_LIGASE_II"/>
    <property type="match status" value="1"/>
</dbReference>
<evidence type="ECO:0000256" key="1">
    <source>
        <dbReference type="ARBA" id="ARBA00008226"/>
    </source>
</evidence>
<evidence type="ECO:0000256" key="8">
    <source>
        <dbReference type="ARBA" id="ARBA00022840"/>
    </source>
</evidence>
<dbReference type="InterPro" id="IPR018163">
    <property type="entry name" value="Thr/Ala-tRNA-synth_IIc_edit"/>
</dbReference>
<keyword evidence="4 13" id="KW-0436">Ligase</keyword>
<dbReference type="SUPFAM" id="SSF52954">
    <property type="entry name" value="Class II aaRS ABD-related"/>
    <property type="match status" value="1"/>
</dbReference>
<evidence type="ECO:0000256" key="9">
    <source>
        <dbReference type="ARBA" id="ARBA00022884"/>
    </source>
</evidence>
<dbReference type="Pfam" id="PF02824">
    <property type="entry name" value="TGS"/>
    <property type="match status" value="1"/>
</dbReference>
<proteinExistence type="inferred from homology"/>
<dbReference type="RefSeq" id="WP_169699643.1">
    <property type="nucleotide sequence ID" value="NZ_LS974202.1"/>
</dbReference>
<dbReference type="PANTHER" id="PTHR11451">
    <property type="entry name" value="THREONINE-TRNA LIGASE"/>
    <property type="match status" value="1"/>
</dbReference>
<feature type="region of interest" description="Catalytic" evidence="13">
    <location>
        <begin position="248"/>
        <end position="539"/>
    </location>
</feature>
<dbReference type="SUPFAM" id="SSF81271">
    <property type="entry name" value="TGS-like"/>
    <property type="match status" value="1"/>
</dbReference>
<dbReference type="InterPro" id="IPR004095">
    <property type="entry name" value="TGS"/>
</dbReference>
<keyword evidence="2 13" id="KW-0963">Cytoplasm</keyword>
<dbReference type="NCBIfam" id="TIGR00418">
    <property type="entry name" value="thrS"/>
    <property type="match status" value="1"/>
</dbReference>
<dbReference type="CDD" id="cd01667">
    <property type="entry name" value="TGS_ThrRS"/>
    <property type="match status" value="1"/>
</dbReference>
<dbReference type="HAMAP" id="MF_00184">
    <property type="entry name" value="Thr_tRNA_synth"/>
    <property type="match status" value="1"/>
</dbReference>
<dbReference type="InterPro" id="IPR012676">
    <property type="entry name" value="TGS-like"/>
</dbReference>
<dbReference type="Gene3D" id="3.40.50.800">
    <property type="entry name" value="Anticodon-binding domain"/>
    <property type="match status" value="1"/>
</dbReference>
<evidence type="ECO:0000256" key="2">
    <source>
        <dbReference type="ARBA" id="ARBA00022490"/>
    </source>
</evidence>
<dbReference type="FunFam" id="3.30.930.10:FF:000002">
    <property type="entry name" value="Threonine--tRNA ligase"/>
    <property type="match status" value="1"/>
</dbReference>
<dbReference type="Pfam" id="PF03129">
    <property type="entry name" value="HGTP_anticodon"/>
    <property type="match status" value="1"/>
</dbReference>
<evidence type="ECO:0000256" key="6">
    <source>
        <dbReference type="ARBA" id="ARBA00022741"/>
    </source>
</evidence>
<comment type="catalytic activity">
    <reaction evidence="12 13">
        <text>tRNA(Thr) + L-threonine + ATP = L-threonyl-tRNA(Thr) + AMP + diphosphate + H(+)</text>
        <dbReference type="Rhea" id="RHEA:24624"/>
        <dbReference type="Rhea" id="RHEA-COMP:9670"/>
        <dbReference type="Rhea" id="RHEA-COMP:9704"/>
        <dbReference type="ChEBI" id="CHEBI:15378"/>
        <dbReference type="ChEBI" id="CHEBI:30616"/>
        <dbReference type="ChEBI" id="CHEBI:33019"/>
        <dbReference type="ChEBI" id="CHEBI:57926"/>
        <dbReference type="ChEBI" id="CHEBI:78442"/>
        <dbReference type="ChEBI" id="CHEBI:78534"/>
        <dbReference type="ChEBI" id="CHEBI:456215"/>
        <dbReference type="EC" id="6.1.1.3"/>
    </reaction>
</comment>
<evidence type="ECO:0000256" key="11">
    <source>
        <dbReference type="ARBA" id="ARBA00023146"/>
    </source>
</evidence>
<dbReference type="GO" id="GO:0005524">
    <property type="term" value="F:ATP binding"/>
    <property type="evidence" value="ECO:0007669"/>
    <property type="project" value="UniProtKB-UniRule"/>
</dbReference>
<feature type="domain" description="Aminoacyl-transfer RNA synthetases class-II family profile" evidence="14">
    <location>
        <begin position="274"/>
        <end position="539"/>
    </location>
</feature>
<evidence type="ECO:0000259" key="14">
    <source>
        <dbReference type="PROSITE" id="PS50862"/>
    </source>
</evidence>
<feature type="domain" description="TGS" evidence="15">
    <location>
        <begin position="1"/>
        <end position="62"/>
    </location>
</feature>
<dbReference type="KEGG" id="minf:MESINF_2056"/>
<dbReference type="InterPro" id="IPR006195">
    <property type="entry name" value="aa-tRNA-synth_II"/>
</dbReference>
<comment type="cofactor">
    <cofactor evidence="13">
        <name>Zn(2+)</name>
        <dbReference type="ChEBI" id="CHEBI:29105"/>
    </cofactor>
    <text evidence="13">Binds 1 zinc ion per subunit.</text>
</comment>
<feature type="binding site" evidence="13">
    <location>
        <position position="340"/>
    </location>
    <ligand>
        <name>Zn(2+)</name>
        <dbReference type="ChEBI" id="CHEBI:29105"/>
        <note>catalytic</note>
    </ligand>
</feature>
<dbReference type="AlphaFoldDB" id="A0A7Z7PS59"/>
<dbReference type="FunFam" id="3.40.50.800:FF:000001">
    <property type="entry name" value="Threonine--tRNA ligase"/>
    <property type="match status" value="1"/>
</dbReference>
<dbReference type="InterPro" id="IPR045864">
    <property type="entry name" value="aa-tRNA-synth_II/BPL/LPL"/>
</dbReference>
<organism evidence="16 17">
    <name type="scientific">Mesotoga infera</name>
    <dbReference type="NCBI Taxonomy" id="1236046"/>
    <lineage>
        <taxon>Bacteria</taxon>
        <taxon>Thermotogati</taxon>
        <taxon>Thermotogota</taxon>
        <taxon>Thermotogae</taxon>
        <taxon>Kosmotogales</taxon>
        <taxon>Kosmotogaceae</taxon>
        <taxon>Mesotoga</taxon>
    </lineage>
</organism>
<dbReference type="Gene3D" id="3.30.930.10">
    <property type="entry name" value="Bira Bifunctional Protein, Domain 2"/>
    <property type="match status" value="1"/>
</dbReference>
<keyword evidence="7 13" id="KW-0862">Zinc</keyword>
<dbReference type="InterPro" id="IPR002314">
    <property type="entry name" value="aa-tRNA-synt_IIb"/>
</dbReference>
<gene>
    <name evidence="13 16" type="primary">thrS</name>
    <name evidence="16" type="ORF">MESINF_2056</name>
</gene>
<dbReference type="Gene3D" id="3.10.20.30">
    <property type="match status" value="1"/>
</dbReference>
<feature type="binding site" evidence="13">
    <location>
        <position position="516"/>
    </location>
    <ligand>
        <name>Zn(2+)</name>
        <dbReference type="ChEBI" id="CHEBI:29105"/>
        <note>catalytic</note>
    </ligand>
</feature>
<keyword evidence="6 13" id="KW-0547">Nucleotide-binding</keyword>
<dbReference type="EMBL" id="LS974202">
    <property type="protein sequence ID" value="SSC13496.1"/>
    <property type="molecule type" value="Genomic_DNA"/>
</dbReference>
<dbReference type="InterPro" id="IPR002320">
    <property type="entry name" value="Thr-tRNA-ligase_IIa"/>
</dbReference>
<name>A0A7Z7PS59_9BACT</name>
<evidence type="ECO:0000256" key="4">
    <source>
        <dbReference type="ARBA" id="ARBA00022598"/>
    </source>
</evidence>
<dbReference type="InterPro" id="IPR012947">
    <property type="entry name" value="tRNA_SAD"/>
</dbReference>
<keyword evidence="10 13" id="KW-0648">Protein biosynthesis</keyword>
<evidence type="ECO:0000256" key="5">
    <source>
        <dbReference type="ARBA" id="ARBA00022723"/>
    </source>
</evidence>
<keyword evidence="3 13" id="KW-0820">tRNA-binding</keyword>
<dbReference type="Pfam" id="PF07973">
    <property type="entry name" value="tRNA_SAD"/>
    <property type="match status" value="1"/>
</dbReference>
<evidence type="ECO:0000256" key="10">
    <source>
        <dbReference type="ARBA" id="ARBA00022917"/>
    </source>
</evidence>
<keyword evidence="17" id="KW-1185">Reference proteome</keyword>
<evidence type="ECO:0000256" key="7">
    <source>
        <dbReference type="ARBA" id="ARBA00022833"/>
    </source>
</evidence>
<evidence type="ECO:0000313" key="17">
    <source>
        <dbReference type="Proteomes" id="UP000250796"/>
    </source>
</evidence>
<dbReference type="GO" id="GO:0006435">
    <property type="term" value="P:threonyl-tRNA aminoacylation"/>
    <property type="evidence" value="ECO:0007669"/>
    <property type="project" value="UniProtKB-UniRule"/>
</dbReference>
<dbReference type="SMART" id="SM00863">
    <property type="entry name" value="tRNA_SAD"/>
    <property type="match status" value="1"/>
</dbReference>
<dbReference type="GO" id="GO:0046872">
    <property type="term" value="F:metal ion binding"/>
    <property type="evidence" value="ECO:0007669"/>
    <property type="project" value="UniProtKB-KW"/>
</dbReference>
<dbReference type="Gene3D" id="3.30.980.10">
    <property type="entry name" value="Threonyl-trna Synthetase, Chain A, domain 2"/>
    <property type="match status" value="1"/>
</dbReference>
<evidence type="ECO:0000256" key="13">
    <source>
        <dbReference type="HAMAP-Rule" id="MF_00184"/>
    </source>
</evidence>
<dbReference type="PRINTS" id="PR01047">
    <property type="entry name" value="TRNASYNTHTHR"/>
</dbReference>
<dbReference type="CDD" id="cd00860">
    <property type="entry name" value="ThrRS_anticodon"/>
    <property type="match status" value="1"/>
</dbReference>
<dbReference type="InterPro" id="IPR036621">
    <property type="entry name" value="Anticodon-bd_dom_sf"/>
</dbReference>
<protein>
    <recommendedName>
        <fullName evidence="13">Threonine--tRNA ligase</fullName>
        <ecNumber evidence="13">6.1.1.3</ecNumber>
    </recommendedName>
    <alternativeName>
        <fullName evidence="13">Threonyl-tRNA synthetase</fullName>
        <shortName evidence="13">ThrRS</shortName>
    </alternativeName>
</protein>
<dbReference type="InterPro" id="IPR004154">
    <property type="entry name" value="Anticodon-bd"/>
</dbReference>
<dbReference type="InterPro" id="IPR033728">
    <property type="entry name" value="ThrRS_core"/>
</dbReference>
<dbReference type="InterPro" id="IPR012675">
    <property type="entry name" value="Beta-grasp_dom_sf"/>
</dbReference>
<dbReference type="GO" id="GO:0000049">
    <property type="term" value="F:tRNA binding"/>
    <property type="evidence" value="ECO:0007669"/>
    <property type="project" value="UniProtKB-KW"/>
</dbReference>
<dbReference type="Gene3D" id="3.30.54.20">
    <property type="match status" value="1"/>
</dbReference>
<dbReference type="EC" id="6.1.1.3" evidence="13"/>
<dbReference type="GO" id="GO:0005737">
    <property type="term" value="C:cytoplasm"/>
    <property type="evidence" value="ECO:0007669"/>
    <property type="project" value="UniProtKB-SubCell"/>
</dbReference>
<keyword evidence="5 13" id="KW-0479">Metal-binding</keyword>
<evidence type="ECO:0000313" key="16">
    <source>
        <dbReference type="EMBL" id="SSC13496.1"/>
    </source>
</evidence>
<dbReference type="SUPFAM" id="SSF55681">
    <property type="entry name" value="Class II aaRS and biotin synthetases"/>
    <property type="match status" value="1"/>
</dbReference>
<dbReference type="FunFam" id="3.30.980.10:FF:000005">
    <property type="entry name" value="Threonyl-tRNA synthetase, mitochondrial"/>
    <property type="match status" value="1"/>
</dbReference>
<dbReference type="GO" id="GO:0004829">
    <property type="term" value="F:threonine-tRNA ligase activity"/>
    <property type="evidence" value="ECO:0007669"/>
    <property type="project" value="UniProtKB-UniRule"/>
</dbReference>
<reference evidence="16 17" key="1">
    <citation type="submission" date="2017-01" db="EMBL/GenBank/DDBJ databases">
        <authorList>
            <person name="Erauso G."/>
        </authorList>
    </citation>
    <scope>NUCLEOTIDE SEQUENCE [LARGE SCALE GENOMIC DNA]</scope>
    <source>
        <strain evidence="16">MESINF1</strain>
    </source>
</reference>